<protein>
    <recommendedName>
        <fullName evidence="6">Cytochrome c-type biogenesis protein</fullName>
    </recommendedName>
</protein>
<keyword evidence="2 6" id="KW-0349">Heme</keyword>
<keyword evidence="5 6" id="KW-0408">Iron</keyword>
<keyword evidence="4" id="KW-0201">Cytochrome c-type biogenesis</keyword>
<dbReference type="RefSeq" id="WP_216130255.1">
    <property type="nucleotide sequence ID" value="NZ_CP064782.1"/>
</dbReference>
<dbReference type="InterPro" id="IPR051263">
    <property type="entry name" value="C-type_cytochrome_biogenesis"/>
</dbReference>
<keyword evidence="9" id="KW-1185">Reference proteome</keyword>
<keyword evidence="6" id="KW-0812">Transmembrane</keyword>
<evidence type="ECO:0000256" key="2">
    <source>
        <dbReference type="ARBA" id="ARBA00022617"/>
    </source>
</evidence>
<name>A0A975XTK4_9RHOO</name>
<keyword evidence="6" id="KW-0732">Signal</keyword>
<keyword evidence="6" id="KW-0472">Membrane</keyword>
<feature type="chain" id="PRO_5038155570" description="Cytochrome c-type biogenesis protein" evidence="6">
    <location>
        <begin position="27"/>
        <end position="162"/>
    </location>
</feature>
<evidence type="ECO:0000256" key="6">
    <source>
        <dbReference type="RuleBase" id="RU364112"/>
    </source>
</evidence>
<sequence length="162" mass="18122">MSASLRPWLTGLALSLALLQPLGASAKEAAPLAQNPAVEARLQHLGKELRCLVCQNETITDSTADLAQDLRQEIRELIIQGKTDQEIKDYLVARYGDFVLYRPPVQNNTLLLWFGPALFFLVGLGVLVRYLRRRTRLAEATARSLSPEERARAESLLKDQQP</sequence>
<evidence type="ECO:0000256" key="5">
    <source>
        <dbReference type="ARBA" id="ARBA00023004"/>
    </source>
</evidence>
<dbReference type="Proteomes" id="UP000683428">
    <property type="component" value="Chromosome"/>
</dbReference>
<dbReference type="GO" id="GO:0017004">
    <property type="term" value="P:cytochrome complex assembly"/>
    <property type="evidence" value="ECO:0007669"/>
    <property type="project" value="UniProtKB-KW"/>
</dbReference>
<comment type="function">
    <text evidence="6">Possible subunit of a heme lyase.</text>
</comment>
<dbReference type="EMBL" id="CP064782">
    <property type="protein sequence ID" value="QWT47805.1"/>
    <property type="molecule type" value="Genomic_DNA"/>
</dbReference>
<dbReference type="Pfam" id="PF03918">
    <property type="entry name" value="CcmH"/>
    <property type="match status" value="1"/>
</dbReference>
<evidence type="ECO:0000313" key="9">
    <source>
        <dbReference type="Proteomes" id="UP000683428"/>
    </source>
</evidence>
<dbReference type="FunFam" id="1.10.8.640:FF:000001">
    <property type="entry name" value="Cytochrome c-type biogenesis protein"/>
    <property type="match status" value="1"/>
</dbReference>
<organism evidence="8 9">
    <name type="scientific">Azospira inquinata</name>
    <dbReference type="NCBI Taxonomy" id="2785627"/>
    <lineage>
        <taxon>Bacteria</taxon>
        <taxon>Pseudomonadati</taxon>
        <taxon>Pseudomonadota</taxon>
        <taxon>Betaproteobacteria</taxon>
        <taxon>Rhodocyclales</taxon>
        <taxon>Rhodocyclaceae</taxon>
        <taxon>Azospira</taxon>
    </lineage>
</organism>
<dbReference type="KEGG" id="aiq:Azoinq_07915"/>
<accession>A0A975XTK4</accession>
<feature type="transmembrane region" description="Helical" evidence="6">
    <location>
        <begin position="110"/>
        <end position="131"/>
    </location>
</feature>
<dbReference type="PANTHER" id="PTHR47870:SF1">
    <property type="entry name" value="CYTOCHROME C-TYPE BIOGENESIS PROTEIN CCMH"/>
    <property type="match status" value="1"/>
</dbReference>
<evidence type="ECO:0000256" key="3">
    <source>
        <dbReference type="ARBA" id="ARBA00022723"/>
    </source>
</evidence>
<evidence type="ECO:0000256" key="4">
    <source>
        <dbReference type="ARBA" id="ARBA00022748"/>
    </source>
</evidence>
<comment type="similarity">
    <text evidence="1 6">Belongs to the CcmH/CycL/Ccl2/NrfF family.</text>
</comment>
<dbReference type="AlphaFoldDB" id="A0A975XTK4"/>
<dbReference type="PANTHER" id="PTHR47870">
    <property type="entry name" value="CYTOCHROME C-TYPE BIOGENESIS PROTEIN CCMH"/>
    <property type="match status" value="1"/>
</dbReference>
<keyword evidence="6" id="KW-1133">Transmembrane helix</keyword>
<proteinExistence type="inferred from homology"/>
<evidence type="ECO:0000313" key="8">
    <source>
        <dbReference type="EMBL" id="QWT47805.1"/>
    </source>
</evidence>
<gene>
    <name evidence="8" type="ORF">Azoinq_07915</name>
</gene>
<dbReference type="GO" id="GO:0046872">
    <property type="term" value="F:metal ion binding"/>
    <property type="evidence" value="ECO:0007669"/>
    <property type="project" value="UniProtKB-KW"/>
</dbReference>
<evidence type="ECO:0000256" key="1">
    <source>
        <dbReference type="ARBA" id="ARBA00010342"/>
    </source>
</evidence>
<dbReference type="CDD" id="cd16378">
    <property type="entry name" value="CcmH_N"/>
    <property type="match status" value="1"/>
</dbReference>
<reference evidence="8" key="1">
    <citation type="submission" date="2020-11" db="EMBL/GenBank/DDBJ databases">
        <title>Azospira inquinata sp. nov.</title>
        <authorList>
            <person name="Moe W.M."/>
            <person name="Mikes M.C."/>
        </authorList>
    </citation>
    <scope>NUCLEOTIDE SEQUENCE</scope>
    <source>
        <strain evidence="8">Azo-3</strain>
    </source>
</reference>
<evidence type="ECO:0000259" key="7">
    <source>
        <dbReference type="Pfam" id="PF03918"/>
    </source>
</evidence>
<keyword evidence="3 6" id="KW-0479">Metal-binding</keyword>
<dbReference type="GO" id="GO:0005886">
    <property type="term" value="C:plasma membrane"/>
    <property type="evidence" value="ECO:0007669"/>
    <property type="project" value="TreeGrafter"/>
</dbReference>
<feature type="domain" description="CcmH/CycL/Ccl2/NrfF N-terminal" evidence="7">
    <location>
        <begin position="16"/>
        <end position="157"/>
    </location>
</feature>
<dbReference type="InterPro" id="IPR005616">
    <property type="entry name" value="CcmH/CycL/Ccl2/NrfF_N"/>
</dbReference>
<feature type="signal peptide" evidence="6">
    <location>
        <begin position="1"/>
        <end position="26"/>
    </location>
</feature>